<comment type="caution">
    <text evidence="1">The sequence shown here is derived from an EMBL/GenBank/DDBJ whole genome shotgun (WGS) entry which is preliminary data.</text>
</comment>
<proteinExistence type="predicted"/>
<evidence type="ECO:0000313" key="1">
    <source>
        <dbReference type="EMBL" id="EKD29274.1"/>
    </source>
</evidence>
<reference evidence="1" key="1">
    <citation type="journal article" date="2012" name="Science">
        <title>Fermentation, hydrogen, and sulfur metabolism in multiple uncultivated bacterial phyla.</title>
        <authorList>
            <person name="Wrighton K.C."/>
            <person name="Thomas B.C."/>
            <person name="Sharon I."/>
            <person name="Miller C.S."/>
            <person name="Castelle C.J."/>
            <person name="VerBerkmoes N.C."/>
            <person name="Wilkins M.J."/>
            <person name="Hettich R.L."/>
            <person name="Lipton M.S."/>
            <person name="Williams K.H."/>
            <person name="Long P.E."/>
            <person name="Banfield J.F."/>
        </authorList>
    </citation>
    <scope>NUCLEOTIDE SEQUENCE [LARGE SCALE GENOMIC DNA]</scope>
</reference>
<dbReference type="EMBL" id="AMFJ01034458">
    <property type="protein sequence ID" value="EKD29274.1"/>
    <property type="molecule type" value="Genomic_DNA"/>
</dbReference>
<organism evidence="1">
    <name type="scientific">uncultured bacterium</name>
    <name type="common">gcode 4</name>
    <dbReference type="NCBI Taxonomy" id="1234023"/>
    <lineage>
        <taxon>Bacteria</taxon>
        <taxon>environmental samples</taxon>
    </lineage>
</organism>
<accession>K1YVK2</accession>
<gene>
    <name evidence="1" type="ORF">ACD_78C00458G0001</name>
</gene>
<sequence length="102" mass="11015">MEEATAEKPIIIGVARRGSYDVLVTPMFNLANVGLEDLNTAPFGIPDEHGDVVDLKDGDGFPIPLKGTTYVTTGNYRTAELLIGLGARRMPTNCMTVMTRDS</sequence>
<dbReference type="AlphaFoldDB" id="K1YVK2"/>
<protein>
    <submittedName>
        <fullName evidence="1">Uncharacterized protein</fullName>
    </submittedName>
</protein>
<name>K1YVK2_9BACT</name>